<evidence type="ECO:0008006" key="3">
    <source>
        <dbReference type="Google" id="ProtNLM"/>
    </source>
</evidence>
<comment type="caution">
    <text evidence="1">The sequence shown here is derived from an EMBL/GenBank/DDBJ whole genome shotgun (WGS) entry which is preliminary data.</text>
</comment>
<protein>
    <recommendedName>
        <fullName evidence="3">Alginate export domain-containing protein</fullName>
    </recommendedName>
</protein>
<reference evidence="2" key="1">
    <citation type="journal article" date="2019" name="Int. J. Syst. Evol. Microbiol.">
        <title>The Global Catalogue of Microorganisms (GCM) 10K type strain sequencing project: providing services to taxonomists for standard genome sequencing and annotation.</title>
        <authorList>
            <consortium name="The Broad Institute Genomics Platform"/>
            <consortium name="The Broad Institute Genome Sequencing Center for Infectious Disease"/>
            <person name="Wu L."/>
            <person name="Ma J."/>
        </authorList>
    </citation>
    <scope>NUCLEOTIDE SEQUENCE [LARGE SCALE GENOMIC DNA]</scope>
    <source>
        <strain evidence="2">JCM 17543</strain>
    </source>
</reference>
<sequence length="357" mass="38899">MSEGAKSDNGVMVRLNQFMLYSRTSGPRGQSRLTGPGMWMLMYDEDLSSRNHLSIDVMGTPEHLTVGDKGTPQLLQTENIDAMHPHDYIMALEFRDSLTLNADKKERLTFLFAPRGEAAFGPVPFMHRISAEGNPDAPLGHSLQDGFHDVSTVLGIGYQLAGTTIETTVFSGKDIVWPLPMHSPDSYAVRVNQKVDNHLSFGASYADALLPEDAGRAEHSQFVAAWLTASYSVGTGTLKSSLIWGQGRPTHGAAQNSFLEEALYQLGPNKFYGRAELLQILPDNLDLAVPNGGAVLKWAGALTLGYERTLFEKSGLSLFVGSSYTKDFIPAEFTHAYGNDPAGAKVYARVAFVGRSH</sequence>
<gene>
    <name evidence="1" type="ORF">GCM10022276_21370</name>
</gene>
<keyword evidence="2" id="KW-1185">Reference proteome</keyword>
<evidence type="ECO:0000313" key="1">
    <source>
        <dbReference type="EMBL" id="GAA3902386.1"/>
    </source>
</evidence>
<name>A0ABP7LJZ3_9SPHN</name>
<accession>A0ABP7LJZ3</accession>
<proteinExistence type="predicted"/>
<evidence type="ECO:0000313" key="2">
    <source>
        <dbReference type="Proteomes" id="UP001500827"/>
    </source>
</evidence>
<dbReference type="EMBL" id="BAABBM010000001">
    <property type="protein sequence ID" value="GAA3902386.1"/>
    <property type="molecule type" value="Genomic_DNA"/>
</dbReference>
<organism evidence="1 2">
    <name type="scientific">Sphingomonas limnosediminicola</name>
    <dbReference type="NCBI Taxonomy" id="940133"/>
    <lineage>
        <taxon>Bacteria</taxon>
        <taxon>Pseudomonadati</taxon>
        <taxon>Pseudomonadota</taxon>
        <taxon>Alphaproteobacteria</taxon>
        <taxon>Sphingomonadales</taxon>
        <taxon>Sphingomonadaceae</taxon>
        <taxon>Sphingomonas</taxon>
    </lineage>
</organism>
<dbReference type="Proteomes" id="UP001500827">
    <property type="component" value="Unassembled WGS sequence"/>
</dbReference>